<dbReference type="AlphaFoldDB" id="A0A1W1EE25"/>
<dbReference type="PROSITE" id="PS51257">
    <property type="entry name" value="PROKAR_LIPOPROTEIN"/>
    <property type="match status" value="1"/>
</dbReference>
<dbReference type="InterPro" id="IPR025411">
    <property type="entry name" value="DUF4136"/>
</dbReference>
<reference evidence="2" key="1">
    <citation type="submission" date="2016-10" db="EMBL/GenBank/DDBJ databases">
        <authorList>
            <person name="de Groot N.N."/>
        </authorList>
    </citation>
    <scope>NUCLEOTIDE SEQUENCE</scope>
</reference>
<evidence type="ECO:0000313" key="2">
    <source>
        <dbReference type="EMBL" id="SFZ98282.1"/>
    </source>
</evidence>
<name>A0A1W1EE25_9ZZZZ</name>
<gene>
    <name evidence="2" type="ORF">MNB_SV-5-1795</name>
</gene>
<evidence type="ECO:0000259" key="1">
    <source>
        <dbReference type="Pfam" id="PF13590"/>
    </source>
</evidence>
<sequence length="171" mass="18715">MIKLFKVAFIALGFFALTACVSTSDIKVESTKSEKVDLDGYTKYQFLEGSGFAEDTSKDKLKKNKAASAEMEEQINTVLMKKGKVPVSKDPDFFVAYLGGVDKHHIDSKLNDKAKEKIKKHGDAAVVLMLIDANTGAIIWMSTAEATVVNGTVESKKKRLDYAVNKMLSGV</sequence>
<organism evidence="2">
    <name type="scientific">hydrothermal vent metagenome</name>
    <dbReference type="NCBI Taxonomy" id="652676"/>
    <lineage>
        <taxon>unclassified sequences</taxon>
        <taxon>metagenomes</taxon>
        <taxon>ecological metagenomes</taxon>
    </lineage>
</organism>
<feature type="domain" description="DUF4136" evidence="1">
    <location>
        <begin position="29"/>
        <end position="169"/>
    </location>
</feature>
<dbReference type="Pfam" id="PF13590">
    <property type="entry name" value="DUF4136"/>
    <property type="match status" value="1"/>
</dbReference>
<proteinExistence type="predicted"/>
<dbReference type="EMBL" id="FPKX01000044">
    <property type="protein sequence ID" value="SFZ98282.1"/>
    <property type="molecule type" value="Genomic_DNA"/>
</dbReference>
<accession>A0A1W1EE25</accession>
<protein>
    <recommendedName>
        <fullName evidence="1">DUF4136 domain-containing protein</fullName>
    </recommendedName>
</protein>